<dbReference type="WBParaSite" id="HPBE_0001465901-mRNA-1">
    <property type="protein sequence ID" value="HPBE_0001465901-mRNA-1"/>
    <property type="gene ID" value="HPBE_0001465901"/>
</dbReference>
<accession>A0A3P8AYP8</accession>
<reference evidence="4" key="2">
    <citation type="submission" date="2019-09" db="UniProtKB">
        <authorList>
            <consortium name="WormBaseParasite"/>
        </authorList>
    </citation>
    <scope>IDENTIFICATION</scope>
</reference>
<evidence type="ECO:0000313" key="3">
    <source>
        <dbReference type="Proteomes" id="UP000050761"/>
    </source>
</evidence>
<dbReference type="Proteomes" id="UP000050761">
    <property type="component" value="Unassembled WGS sequence"/>
</dbReference>
<dbReference type="AlphaFoldDB" id="A0A183G0M9"/>
<keyword evidence="3" id="KW-1185">Reference proteome</keyword>
<name>A0A183G0M9_HELPZ</name>
<proteinExistence type="predicted"/>
<evidence type="ECO:0000313" key="2">
    <source>
        <dbReference type="EMBL" id="VDP00385.1"/>
    </source>
</evidence>
<organism evidence="3 4">
    <name type="scientific">Heligmosomoides polygyrus</name>
    <name type="common">Parasitic roundworm</name>
    <dbReference type="NCBI Taxonomy" id="6339"/>
    <lineage>
        <taxon>Eukaryota</taxon>
        <taxon>Metazoa</taxon>
        <taxon>Ecdysozoa</taxon>
        <taxon>Nematoda</taxon>
        <taxon>Chromadorea</taxon>
        <taxon>Rhabditida</taxon>
        <taxon>Rhabditina</taxon>
        <taxon>Rhabditomorpha</taxon>
        <taxon>Strongyloidea</taxon>
        <taxon>Heligmosomidae</taxon>
        <taxon>Heligmosomoides</taxon>
    </lineage>
</organism>
<sequence length="191" mass="21268">MEAVEQQARVAREALRNALDELMELTQKPRTLAFSGQHNGLGAQAKWARIDTLDAHVLMTIARKKNSREASEPTTSSWDTVRKLGIDLDENVTRIPGVDAVVRNASGEVMSFLDTLATAVVVEGKTVRVPFHVGEGFDEMGILRTNALKLFNIKLAWIEEYDEHPSSSQRDAVKYAIVKERIFIPPHSSKS</sequence>
<gene>
    <name evidence="2" type="ORF">HPBE_LOCUS14660</name>
</gene>
<keyword evidence="1" id="KW-0175">Coiled coil</keyword>
<evidence type="ECO:0000256" key="1">
    <source>
        <dbReference type="SAM" id="Coils"/>
    </source>
</evidence>
<dbReference type="EMBL" id="UZAH01028471">
    <property type="protein sequence ID" value="VDP00385.1"/>
    <property type="molecule type" value="Genomic_DNA"/>
</dbReference>
<feature type="coiled-coil region" evidence="1">
    <location>
        <begin position="1"/>
        <end position="28"/>
    </location>
</feature>
<reference evidence="2 3" key="1">
    <citation type="submission" date="2018-11" db="EMBL/GenBank/DDBJ databases">
        <authorList>
            <consortium name="Pathogen Informatics"/>
        </authorList>
    </citation>
    <scope>NUCLEOTIDE SEQUENCE [LARGE SCALE GENOMIC DNA]</scope>
</reference>
<accession>A0A183G0M9</accession>
<protein>
    <submittedName>
        <fullName evidence="4">Nucleotidyltransferase</fullName>
    </submittedName>
</protein>
<evidence type="ECO:0000313" key="4">
    <source>
        <dbReference type="WBParaSite" id="HPBE_0001465901-mRNA-1"/>
    </source>
</evidence>